<proteinExistence type="predicted"/>
<name>A0A9X9QBQ5_BLUGR</name>
<gene>
    <name evidence="1" type="ORF">BGT96224V316_LOCUS3038</name>
</gene>
<dbReference type="EMBL" id="LR026988">
    <property type="protein sequence ID" value="VDB83907.1"/>
    <property type="molecule type" value="Genomic_DNA"/>
</dbReference>
<sequence length="114" mass="13125">MVVTLDRDFPDILSRSSVCPPVWIKGVVKRRIGRPAYVHRYTKICCARLSDIFVIGEPRTSGLCDFSLQLNTCKWLSLGWLEMADNCGMTALLRVYSNEDLWGYYCWKEVVKEA</sequence>
<reference evidence="1 2" key="1">
    <citation type="submission" date="2018-08" db="EMBL/GenBank/DDBJ databases">
        <authorList>
            <person name="Muller C M."/>
        </authorList>
    </citation>
    <scope>NUCLEOTIDE SEQUENCE [LARGE SCALE GENOMIC DNA]</scope>
</reference>
<dbReference type="Proteomes" id="UP000324639">
    <property type="component" value="Chromosome Bgt_-05"/>
</dbReference>
<organism evidence="1 2">
    <name type="scientific">Blumeria graminis f. sp. tritici</name>
    <dbReference type="NCBI Taxonomy" id="62690"/>
    <lineage>
        <taxon>Eukaryota</taxon>
        <taxon>Fungi</taxon>
        <taxon>Dikarya</taxon>
        <taxon>Ascomycota</taxon>
        <taxon>Pezizomycotina</taxon>
        <taxon>Leotiomycetes</taxon>
        <taxon>Erysiphales</taxon>
        <taxon>Erysiphaceae</taxon>
        <taxon>Blumeria</taxon>
    </lineage>
</organism>
<dbReference type="AlphaFoldDB" id="A0A9X9QBQ5"/>
<evidence type="ECO:0000313" key="1">
    <source>
        <dbReference type="EMBL" id="VDB83907.1"/>
    </source>
</evidence>
<evidence type="ECO:0000313" key="2">
    <source>
        <dbReference type="Proteomes" id="UP000324639"/>
    </source>
</evidence>
<protein>
    <submittedName>
        <fullName evidence="1">Bgt-20962</fullName>
    </submittedName>
</protein>
<accession>A0A9X9QBQ5</accession>
<keyword evidence="2" id="KW-1185">Reference proteome</keyword>